<dbReference type="EMBL" id="JBBPBM010000004">
    <property type="protein sequence ID" value="KAK8587657.1"/>
    <property type="molecule type" value="Genomic_DNA"/>
</dbReference>
<comment type="caution">
    <text evidence="1">The sequence shown here is derived from an EMBL/GenBank/DDBJ whole genome shotgun (WGS) entry which is preliminary data.</text>
</comment>
<keyword evidence="2" id="KW-1185">Reference proteome</keyword>
<accession>A0ABR2FTW8</accession>
<organism evidence="1 2">
    <name type="scientific">Hibiscus sabdariffa</name>
    <name type="common">roselle</name>
    <dbReference type="NCBI Taxonomy" id="183260"/>
    <lineage>
        <taxon>Eukaryota</taxon>
        <taxon>Viridiplantae</taxon>
        <taxon>Streptophyta</taxon>
        <taxon>Embryophyta</taxon>
        <taxon>Tracheophyta</taxon>
        <taxon>Spermatophyta</taxon>
        <taxon>Magnoliopsida</taxon>
        <taxon>eudicotyledons</taxon>
        <taxon>Gunneridae</taxon>
        <taxon>Pentapetalae</taxon>
        <taxon>rosids</taxon>
        <taxon>malvids</taxon>
        <taxon>Malvales</taxon>
        <taxon>Malvaceae</taxon>
        <taxon>Malvoideae</taxon>
        <taxon>Hibiscus</taxon>
    </lineage>
</organism>
<evidence type="ECO:0000313" key="2">
    <source>
        <dbReference type="Proteomes" id="UP001472677"/>
    </source>
</evidence>
<gene>
    <name evidence="1" type="ORF">V6N12_022140</name>
</gene>
<evidence type="ECO:0000313" key="1">
    <source>
        <dbReference type="EMBL" id="KAK8587657.1"/>
    </source>
</evidence>
<dbReference type="Proteomes" id="UP001472677">
    <property type="component" value="Unassembled WGS sequence"/>
</dbReference>
<reference evidence="1 2" key="1">
    <citation type="journal article" date="2024" name="G3 (Bethesda)">
        <title>Genome assembly of Hibiscus sabdariffa L. provides insights into metabolisms of medicinal natural products.</title>
        <authorList>
            <person name="Kim T."/>
        </authorList>
    </citation>
    <scope>NUCLEOTIDE SEQUENCE [LARGE SCALE GENOMIC DNA]</scope>
    <source>
        <strain evidence="1">TK-2024</strain>
        <tissue evidence="1">Old leaves</tissue>
    </source>
</reference>
<name>A0ABR2FTW8_9ROSI</name>
<protein>
    <submittedName>
        <fullName evidence="1">Uncharacterized protein</fullName>
    </submittedName>
</protein>
<proteinExistence type="predicted"/>
<sequence length="92" mass="10384">MSSPPHARKAPPRSTPFSLVAALKLRTVEKIYDKFFTLQQPDGRTRPFTCLFDVFGFGPPSLSFLAFIQYIKVLIMDEHRTDGVLELGLLSI</sequence>